<sequence length="187" mass="20845">MNAPIVVGIDMGTYGTAVSYSKPLKSNPNRYGTVFTTSQWPSGGPETKVPTRIAYRNENHGHSGFGNDDFVWGFRVQPGMTASSWFKLHYNRAAAFTEYSDQMMNGAWNLGVLQLPNGKDEIDVTADFLSPIFQAVLLLCGSEDPARQPLILTMTRPITWPEATSHDQFLRDRRQAGRIRAKAHRPA</sequence>
<comment type="caution">
    <text evidence="1">The sequence shown here is derived from an EMBL/GenBank/DDBJ whole genome shotgun (WGS) entry which is preliminary data.</text>
</comment>
<protein>
    <submittedName>
        <fullName evidence="1">Uncharacterized protein</fullName>
    </submittedName>
</protein>
<dbReference type="GeneID" id="98160903"/>
<name>A0ABR4KAM9_9EURO</name>
<dbReference type="PANTHER" id="PTHR42749:SF1">
    <property type="entry name" value="CELL SHAPE-DETERMINING PROTEIN MREB"/>
    <property type="match status" value="1"/>
</dbReference>
<keyword evidence="2" id="KW-1185">Reference proteome</keyword>
<dbReference type="PANTHER" id="PTHR42749">
    <property type="entry name" value="CELL SHAPE-DETERMINING PROTEIN MREB"/>
    <property type="match status" value="1"/>
</dbReference>
<dbReference type="RefSeq" id="XP_070898725.1">
    <property type="nucleotide sequence ID" value="XM_071045739.1"/>
</dbReference>
<proteinExistence type="predicted"/>
<evidence type="ECO:0000313" key="2">
    <source>
        <dbReference type="Proteomes" id="UP001610444"/>
    </source>
</evidence>
<organism evidence="1 2">
    <name type="scientific">Aspergillus pseudodeflectus</name>
    <dbReference type="NCBI Taxonomy" id="176178"/>
    <lineage>
        <taxon>Eukaryota</taxon>
        <taxon>Fungi</taxon>
        <taxon>Dikarya</taxon>
        <taxon>Ascomycota</taxon>
        <taxon>Pezizomycotina</taxon>
        <taxon>Eurotiomycetes</taxon>
        <taxon>Eurotiomycetidae</taxon>
        <taxon>Eurotiales</taxon>
        <taxon>Aspergillaceae</taxon>
        <taxon>Aspergillus</taxon>
        <taxon>Aspergillus subgen. Nidulantes</taxon>
    </lineage>
</organism>
<reference evidence="1 2" key="1">
    <citation type="submission" date="2024-07" db="EMBL/GenBank/DDBJ databases">
        <title>Section-level genome sequencing and comparative genomics of Aspergillus sections Usti and Cavernicolus.</title>
        <authorList>
            <consortium name="Lawrence Berkeley National Laboratory"/>
            <person name="Nybo J.L."/>
            <person name="Vesth T.C."/>
            <person name="Theobald S."/>
            <person name="Frisvad J.C."/>
            <person name="Larsen T.O."/>
            <person name="Kjaerboelling I."/>
            <person name="Rothschild-Mancinelli K."/>
            <person name="Lyhne E.K."/>
            <person name="Kogle M.E."/>
            <person name="Barry K."/>
            <person name="Clum A."/>
            <person name="Na H."/>
            <person name="Ledsgaard L."/>
            <person name="Lin J."/>
            <person name="Lipzen A."/>
            <person name="Kuo A."/>
            <person name="Riley R."/>
            <person name="Mondo S."/>
            <person name="LaButti K."/>
            <person name="Haridas S."/>
            <person name="Pangalinan J."/>
            <person name="Salamov A.A."/>
            <person name="Simmons B.A."/>
            <person name="Magnuson J.K."/>
            <person name="Chen J."/>
            <person name="Drula E."/>
            <person name="Henrissat B."/>
            <person name="Wiebenga A."/>
            <person name="Lubbers R.J."/>
            <person name="Gomes A.C."/>
            <person name="Macurrencykelacurrency M.R."/>
            <person name="Stajich J."/>
            <person name="Grigoriev I.V."/>
            <person name="Mortensen U.H."/>
            <person name="De vries R.P."/>
            <person name="Baker S.E."/>
            <person name="Andersen M.R."/>
        </authorList>
    </citation>
    <scope>NUCLEOTIDE SEQUENCE [LARGE SCALE GENOMIC DNA]</scope>
    <source>
        <strain evidence="1 2">CBS 756.74</strain>
    </source>
</reference>
<accession>A0ABR4KAM9</accession>
<dbReference type="Proteomes" id="UP001610444">
    <property type="component" value="Unassembled WGS sequence"/>
</dbReference>
<evidence type="ECO:0000313" key="1">
    <source>
        <dbReference type="EMBL" id="KAL2849338.1"/>
    </source>
</evidence>
<gene>
    <name evidence="1" type="ORF">BJX68DRAFT_267191</name>
</gene>
<dbReference type="EMBL" id="JBFXLR010000023">
    <property type="protein sequence ID" value="KAL2849338.1"/>
    <property type="molecule type" value="Genomic_DNA"/>
</dbReference>